<sequence>MSEINNPNINNNVSDTENDQNMNIDAKENEEISNEQKRSLSANFGPINNSTVEEFRNFFTEQGLQFSEISFLSHCGLIRFETQAEVDAFVKKYAGTLYKGVPLWARPPNNTKPTNYVKTLHIAGIDEAHLSERDLYRLVAPHGFVRRISTRKQFTFIEFDTTKDAKDAFHFLKSVEQNYHGLRVSYARSEQKFDASNLSIPLSEVLPENHQFWQKLQKMIYDH</sequence>
<dbReference type="SMART" id="SM00360">
    <property type="entry name" value="RRM"/>
    <property type="match status" value="1"/>
</dbReference>
<dbReference type="EMBL" id="DS113540">
    <property type="protein sequence ID" value="EAY02311.1"/>
    <property type="molecule type" value="Genomic_DNA"/>
</dbReference>
<evidence type="ECO:0000259" key="2">
    <source>
        <dbReference type="PROSITE" id="PS50102"/>
    </source>
</evidence>
<dbReference type="GO" id="GO:0005634">
    <property type="term" value="C:nucleus"/>
    <property type="evidence" value="ECO:0000318"/>
    <property type="project" value="GO_Central"/>
</dbReference>
<name>A2EYF8_TRIV3</name>
<dbReference type="InterPro" id="IPR035979">
    <property type="entry name" value="RBD_domain_sf"/>
</dbReference>
<protein>
    <recommendedName>
        <fullName evidence="2">RRM domain-containing protein</fullName>
    </recommendedName>
</protein>
<dbReference type="InParanoid" id="A2EYF8"/>
<evidence type="ECO:0000256" key="1">
    <source>
        <dbReference type="PROSITE-ProRule" id="PRU00176"/>
    </source>
</evidence>
<organism evidence="3 4">
    <name type="scientific">Trichomonas vaginalis (strain ATCC PRA-98 / G3)</name>
    <dbReference type="NCBI Taxonomy" id="412133"/>
    <lineage>
        <taxon>Eukaryota</taxon>
        <taxon>Metamonada</taxon>
        <taxon>Parabasalia</taxon>
        <taxon>Trichomonadida</taxon>
        <taxon>Trichomonadidae</taxon>
        <taxon>Trichomonas</taxon>
    </lineage>
</organism>
<dbReference type="Proteomes" id="UP000001542">
    <property type="component" value="Unassembled WGS sequence"/>
</dbReference>
<dbReference type="PROSITE" id="PS50102">
    <property type="entry name" value="RRM"/>
    <property type="match status" value="1"/>
</dbReference>
<reference evidence="3" key="2">
    <citation type="journal article" date="2007" name="Science">
        <title>Draft genome sequence of the sexually transmitted pathogen Trichomonas vaginalis.</title>
        <authorList>
            <person name="Carlton J.M."/>
            <person name="Hirt R.P."/>
            <person name="Silva J.C."/>
            <person name="Delcher A.L."/>
            <person name="Schatz M."/>
            <person name="Zhao Q."/>
            <person name="Wortman J.R."/>
            <person name="Bidwell S.L."/>
            <person name="Alsmark U.C.M."/>
            <person name="Besteiro S."/>
            <person name="Sicheritz-Ponten T."/>
            <person name="Noel C.J."/>
            <person name="Dacks J.B."/>
            <person name="Foster P.G."/>
            <person name="Simillion C."/>
            <person name="Van de Peer Y."/>
            <person name="Miranda-Saavedra D."/>
            <person name="Barton G.J."/>
            <person name="Westrop G.D."/>
            <person name="Mueller S."/>
            <person name="Dessi D."/>
            <person name="Fiori P.L."/>
            <person name="Ren Q."/>
            <person name="Paulsen I."/>
            <person name="Zhang H."/>
            <person name="Bastida-Corcuera F.D."/>
            <person name="Simoes-Barbosa A."/>
            <person name="Brown M.T."/>
            <person name="Hayes R.D."/>
            <person name="Mukherjee M."/>
            <person name="Okumura C.Y."/>
            <person name="Schneider R."/>
            <person name="Smith A.J."/>
            <person name="Vanacova S."/>
            <person name="Villalvazo M."/>
            <person name="Haas B.J."/>
            <person name="Pertea M."/>
            <person name="Feldblyum T.V."/>
            <person name="Utterback T.R."/>
            <person name="Shu C.L."/>
            <person name="Osoegawa K."/>
            <person name="de Jong P.J."/>
            <person name="Hrdy I."/>
            <person name="Horvathova L."/>
            <person name="Zubacova Z."/>
            <person name="Dolezal P."/>
            <person name="Malik S.B."/>
            <person name="Logsdon J.M. Jr."/>
            <person name="Henze K."/>
            <person name="Gupta A."/>
            <person name="Wang C.C."/>
            <person name="Dunne R.L."/>
            <person name="Upcroft J.A."/>
            <person name="Upcroft P."/>
            <person name="White O."/>
            <person name="Salzberg S.L."/>
            <person name="Tang P."/>
            <person name="Chiu C.-H."/>
            <person name="Lee Y.-S."/>
            <person name="Embley T.M."/>
            <person name="Coombs G.H."/>
            <person name="Mottram J.C."/>
            <person name="Tachezy J."/>
            <person name="Fraser-Liggett C.M."/>
            <person name="Johnson P.J."/>
        </authorList>
    </citation>
    <scope>NUCLEOTIDE SEQUENCE [LARGE SCALE GENOMIC DNA]</scope>
    <source>
        <strain evidence="3">G3</strain>
    </source>
</reference>
<dbReference type="VEuPathDB" id="TrichDB:TVAG_275850"/>
<dbReference type="VEuPathDB" id="TrichDB:TVAGG3_0864150"/>
<feature type="domain" description="RRM" evidence="2">
    <location>
        <begin position="118"/>
        <end position="189"/>
    </location>
</feature>
<dbReference type="Gene3D" id="3.30.70.330">
    <property type="match status" value="1"/>
</dbReference>
<dbReference type="GO" id="GO:0005737">
    <property type="term" value="C:cytoplasm"/>
    <property type="evidence" value="ECO:0000318"/>
    <property type="project" value="GO_Central"/>
</dbReference>
<dbReference type="InterPro" id="IPR012677">
    <property type="entry name" value="Nucleotide-bd_a/b_plait_sf"/>
</dbReference>
<dbReference type="KEGG" id="tva:4760148"/>
<accession>A2EYF8</accession>
<reference evidence="3" key="1">
    <citation type="submission" date="2006-10" db="EMBL/GenBank/DDBJ databases">
        <authorList>
            <person name="Amadeo P."/>
            <person name="Zhao Q."/>
            <person name="Wortman J."/>
            <person name="Fraser-Liggett C."/>
            <person name="Carlton J."/>
        </authorList>
    </citation>
    <scope>NUCLEOTIDE SEQUENCE</scope>
    <source>
        <strain evidence="3">G3</strain>
    </source>
</reference>
<dbReference type="AlphaFoldDB" id="A2EYF8"/>
<evidence type="ECO:0000313" key="3">
    <source>
        <dbReference type="EMBL" id="EAY02311.1"/>
    </source>
</evidence>
<dbReference type="RefSeq" id="XP_001314626.1">
    <property type="nucleotide sequence ID" value="XM_001314596.1"/>
</dbReference>
<evidence type="ECO:0000313" key="4">
    <source>
        <dbReference type="Proteomes" id="UP000001542"/>
    </source>
</evidence>
<proteinExistence type="predicted"/>
<keyword evidence="4" id="KW-1185">Reference proteome</keyword>
<dbReference type="SUPFAM" id="SSF54928">
    <property type="entry name" value="RNA-binding domain, RBD"/>
    <property type="match status" value="1"/>
</dbReference>
<keyword evidence="1" id="KW-0694">RNA-binding</keyword>
<dbReference type="OrthoDB" id="5970at2759"/>
<dbReference type="SMR" id="A2EYF8"/>
<gene>
    <name evidence="3" type="ORF">TVAG_275850</name>
</gene>
<dbReference type="InterPro" id="IPR000504">
    <property type="entry name" value="RRM_dom"/>
</dbReference>
<dbReference type="GO" id="GO:0003729">
    <property type="term" value="F:mRNA binding"/>
    <property type="evidence" value="ECO:0000318"/>
    <property type="project" value="GO_Central"/>
</dbReference>